<protein>
    <recommendedName>
        <fullName evidence="3">26S proteasome regulatory subunit RPN3</fullName>
    </recommendedName>
</protein>
<reference evidence="6" key="1">
    <citation type="submission" date="2017-12" db="EMBL/GenBank/DDBJ databases">
        <title>Gene loss provides genomic basis for host adaptation in cereal stripe rust fungi.</title>
        <authorList>
            <person name="Xia C."/>
        </authorList>
    </citation>
    <scope>NUCLEOTIDE SEQUENCE [LARGE SCALE GENOMIC DNA]</scope>
    <source>
        <strain evidence="6">93-210</strain>
    </source>
</reference>
<feature type="compositionally biased region" description="Basic and acidic residues" evidence="4">
    <location>
        <begin position="8"/>
        <end position="27"/>
    </location>
</feature>
<name>A0A2S4V1R3_9BASI</name>
<dbReference type="FunFam" id="1.25.40.570:FF:000009">
    <property type="entry name" value="26S proteasome non-ATPase regulatory subunit 3"/>
    <property type="match status" value="1"/>
</dbReference>
<dbReference type="EMBL" id="PKSL01000125">
    <property type="protein sequence ID" value="POW03466.1"/>
    <property type="molecule type" value="Genomic_DNA"/>
</dbReference>
<feature type="compositionally biased region" description="Acidic residues" evidence="4">
    <location>
        <begin position="539"/>
        <end position="554"/>
    </location>
</feature>
<dbReference type="Proteomes" id="UP000239156">
    <property type="component" value="Unassembled WGS sequence"/>
</dbReference>
<evidence type="ECO:0000256" key="4">
    <source>
        <dbReference type="SAM" id="MobiDB-lite"/>
    </source>
</evidence>
<evidence type="ECO:0000259" key="5">
    <source>
        <dbReference type="PROSITE" id="PS50250"/>
    </source>
</evidence>
<evidence type="ECO:0000256" key="3">
    <source>
        <dbReference type="ARBA" id="ARBA00075103"/>
    </source>
</evidence>
<dbReference type="VEuPathDB" id="FungiDB:PSTT_11061"/>
<dbReference type="PROSITE" id="PS50250">
    <property type="entry name" value="PCI"/>
    <property type="match status" value="1"/>
</dbReference>
<dbReference type="GO" id="GO:0006511">
    <property type="term" value="P:ubiquitin-dependent protein catabolic process"/>
    <property type="evidence" value="ECO:0007669"/>
    <property type="project" value="TreeGrafter"/>
</dbReference>
<dbReference type="PANTHER" id="PTHR10758:SF2">
    <property type="entry name" value="26S PROTEASOME NON-ATPASE REGULATORY SUBUNIT 3"/>
    <property type="match status" value="1"/>
</dbReference>
<dbReference type="Pfam" id="PF25573">
    <property type="entry name" value="TPR_PSMD3_N"/>
    <property type="match status" value="1"/>
</dbReference>
<dbReference type="Pfam" id="PF08375">
    <property type="entry name" value="Rpn3_C"/>
    <property type="match status" value="1"/>
</dbReference>
<evidence type="ECO:0000256" key="1">
    <source>
        <dbReference type="ARBA" id="ARBA00007912"/>
    </source>
</evidence>
<keyword evidence="7" id="KW-1185">Reference proteome</keyword>
<evidence type="ECO:0000313" key="6">
    <source>
        <dbReference type="EMBL" id="POW03466.1"/>
    </source>
</evidence>
<feature type="region of interest" description="Disordered" evidence="4">
    <location>
        <begin position="1"/>
        <end position="38"/>
    </location>
</feature>
<comment type="similarity">
    <text evidence="1">Belongs to the proteasome subunit S3 family.</text>
</comment>
<feature type="region of interest" description="Disordered" evidence="4">
    <location>
        <begin position="519"/>
        <end position="554"/>
    </location>
</feature>
<proteinExistence type="inferred from homology"/>
<dbReference type="InterPro" id="IPR050756">
    <property type="entry name" value="CSN3"/>
</dbReference>
<feature type="region of interest" description="Disordered" evidence="4">
    <location>
        <begin position="135"/>
        <end position="159"/>
    </location>
</feature>
<evidence type="ECO:0000313" key="7">
    <source>
        <dbReference type="Proteomes" id="UP000239156"/>
    </source>
</evidence>
<accession>A0A2S4V1R3</accession>
<dbReference type="InterPro" id="IPR036390">
    <property type="entry name" value="WH_DNA-bd_sf"/>
</dbReference>
<dbReference type="Gene3D" id="1.25.40.570">
    <property type="match status" value="1"/>
</dbReference>
<dbReference type="AlphaFoldDB" id="A0A2S4V1R3"/>
<comment type="caution">
    <text evidence="6">The sequence shown here is derived from an EMBL/GenBank/DDBJ whole genome shotgun (WGS) entry which is preliminary data.</text>
</comment>
<dbReference type="Pfam" id="PF01399">
    <property type="entry name" value="PCI"/>
    <property type="match status" value="1"/>
</dbReference>
<dbReference type="SMART" id="SM00753">
    <property type="entry name" value="PAM"/>
    <property type="match status" value="1"/>
</dbReference>
<dbReference type="VEuPathDB" id="FungiDB:PSHT_07894"/>
<feature type="compositionally biased region" description="Basic and acidic residues" evidence="4">
    <location>
        <begin position="519"/>
        <end position="534"/>
    </location>
</feature>
<feature type="domain" description="PCI" evidence="5">
    <location>
        <begin position="305"/>
        <end position="480"/>
    </location>
</feature>
<dbReference type="InterPro" id="IPR013586">
    <property type="entry name" value="PSMD3_C"/>
</dbReference>
<dbReference type="SMART" id="SM00088">
    <property type="entry name" value="PINT"/>
    <property type="match status" value="1"/>
</dbReference>
<dbReference type="SUPFAM" id="SSF46785">
    <property type="entry name" value="Winged helix' DNA-binding domain"/>
    <property type="match status" value="1"/>
</dbReference>
<keyword evidence="2" id="KW-0647">Proteasome</keyword>
<dbReference type="GO" id="GO:0030234">
    <property type="term" value="F:enzyme regulator activity"/>
    <property type="evidence" value="ECO:0007669"/>
    <property type="project" value="InterPro"/>
</dbReference>
<dbReference type="GO" id="GO:0008541">
    <property type="term" value="C:proteasome regulatory particle, lid subcomplex"/>
    <property type="evidence" value="ECO:0007669"/>
    <property type="project" value="TreeGrafter"/>
</dbReference>
<gene>
    <name evidence="6" type="ORF">PSTT_11061</name>
</gene>
<organism evidence="6 7">
    <name type="scientific">Puccinia striiformis</name>
    <dbReference type="NCBI Taxonomy" id="27350"/>
    <lineage>
        <taxon>Eukaryota</taxon>
        <taxon>Fungi</taxon>
        <taxon>Dikarya</taxon>
        <taxon>Basidiomycota</taxon>
        <taxon>Pucciniomycotina</taxon>
        <taxon>Pucciniomycetes</taxon>
        <taxon>Pucciniales</taxon>
        <taxon>Pucciniaceae</taxon>
        <taxon>Puccinia</taxon>
    </lineage>
</organism>
<dbReference type="InterPro" id="IPR000717">
    <property type="entry name" value="PCI_dom"/>
</dbReference>
<dbReference type="PANTHER" id="PTHR10758">
    <property type="entry name" value="26S PROTEASOME NON-ATPASE REGULATORY SUBUNIT 3/COP9 SIGNALOSOME COMPLEX SUBUNIT 3"/>
    <property type="match status" value="1"/>
</dbReference>
<dbReference type="InterPro" id="IPR057985">
    <property type="entry name" value="TPR_PSMD3_N"/>
</dbReference>
<dbReference type="GO" id="GO:0042176">
    <property type="term" value="P:regulation of protein catabolic process"/>
    <property type="evidence" value="ECO:0007669"/>
    <property type="project" value="InterPro"/>
</dbReference>
<feature type="compositionally biased region" description="Polar residues" evidence="4">
    <location>
        <begin position="29"/>
        <end position="38"/>
    </location>
</feature>
<evidence type="ECO:0000256" key="2">
    <source>
        <dbReference type="ARBA" id="ARBA00022942"/>
    </source>
</evidence>
<sequence length="554" mass="62080">MCRTTRRTSQEKPEPRIRMSEPTKEESNQEQPNVAQTKSFESNLRTHLGLLSKAVELSEPRFTYRVLRCLTATKKKFQGADASQAEATLKLIIDVGLPSSSKIKPLLLPHLQSVTQAESTDMQIDSISSTAANVKSSTTVNGAGKPTKDSPPLPDPSSQAEHETYLSLLVIILLISRGAPNRSGFELSHRLVTDFLPHHNRRSLDPLAAKIWFYHSRFAELLQQDGSHPGLWANLRSSLMSAHRTARLRRDEDSEATLLNLIVRNLLAHELWEQADRLVSKTEFPDFGKTEASVGAGGMVPTGQVARRIRTIQLNYTEAHTHLQQAIRRAPPAQIAPGFWQTTHKLFVVVELLMGDIPDRALFRGPVLKKCLQPYFEIVQAVRVGDITKFEQALSTHSSLFLADATYTLILRLRHNVIKTALRTISLAYSRIKLKDVSLKLKLDSEEDAEYVVAKAIRDGVIESRLDRSGGWMVSKEVNDIYSTSEPQEAFHQRISFCLKLHNESLEAMRFPLNQHSKELASAEAARERERELASEILTGDDNDGDDDDLGDAF</sequence>